<dbReference type="InterPro" id="IPR001563">
    <property type="entry name" value="Peptidase_S10"/>
</dbReference>
<keyword evidence="11" id="KW-1185">Reference proteome</keyword>
<evidence type="ECO:0000256" key="6">
    <source>
        <dbReference type="ARBA" id="ARBA00023180"/>
    </source>
</evidence>
<protein>
    <recommendedName>
        <fullName evidence="7">Carboxypeptidase</fullName>
        <ecNumber evidence="7">3.4.16.-</ecNumber>
    </recommendedName>
</protein>
<dbReference type="SUPFAM" id="SSF161084">
    <property type="entry name" value="MAPEG domain-like"/>
    <property type="match status" value="1"/>
</dbReference>
<dbReference type="GO" id="GO:0004180">
    <property type="term" value="F:carboxypeptidase activity"/>
    <property type="evidence" value="ECO:0007669"/>
    <property type="project" value="UniProtKB-KW"/>
</dbReference>
<dbReference type="PRINTS" id="PR00724">
    <property type="entry name" value="CRBOXYPTASEC"/>
</dbReference>
<evidence type="ECO:0000313" key="10">
    <source>
        <dbReference type="EMBL" id="GAT43280.1"/>
    </source>
</evidence>
<keyword evidence="9" id="KW-0472">Membrane</keyword>
<evidence type="ECO:0000256" key="8">
    <source>
        <dbReference type="SAM" id="MobiDB-lite"/>
    </source>
</evidence>
<dbReference type="EC" id="3.4.16.-" evidence="7"/>
<keyword evidence="3 7" id="KW-0645">Protease</keyword>
<evidence type="ECO:0000256" key="1">
    <source>
        <dbReference type="ARBA" id="ARBA00009431"/>
    </source>
</evidence>
<organism evidence="10 11">
    <name type="scientific">Mycena chlorophos</name>
    <name type="common">Agaric fungus</name>
    <name type="synonym">Agaricus chlorophos</name>
    <dbReference type="NCBI Taxonomy" id="658473"/>
    <lineage>
        <taxon>Eukaryota</taxon>
        <taxon>Fungi</taxon>
        <taxon>Dikarya</taxon>
        <taxon>Basidiomycota</taxon>
        <taxon>Agaricomycotina</taxon>
        <taxon>Agaricomycetes</taxon>
        <taxon>Agaricomycetidae</taxon>
        <taxon>Agaricales</taxon>
        <taxon>Marasmiineae</taxon>
        <taxon>Mycenaceae</taxon>
        <taxon>Mycena</taxon>
    </lineage>
</organism>
<dbReference type="InterPro" id="IPR023352">
    <property type="entry name" value="MAPEG-like_dom_sf"/>
</dbReference>
<gene>
    <name evidence="10" type="ORF">MCHLO_00969</name>
</gene>
<keyword evidence="6" id="KW-0325">Glycoprotein</keyword>
<dbReference type="SUPFAM" id="SSF53474">
    <property type="entry name" value="alpha/beta-Hydrolases"/>
    <property type="match status" value="1"/>
</dbReference>
<dbReference type="Gene3D" id="3.40.50.1820">
    <property type="entry name" value="alpha/beta hydrolase"/>
    <property type="match status" value="1"/>
</dbReference>
<comment type="similarity">
    <text evidence="1 7">Belongs to the peptidase S10 family.</text>
</comment>
<dbReference type="Pfam" id="PF00450">
    <property type="entry name" value="Peptidase_S10"/>
    <property type="match status" value="1"/>
</dbReference>
<keyword evidence="5 7" id="KW-0378">Hydrolase</keyword>
<reference evidence="10" key="1">
    <citation type="submission" date="2014-09" db="EMBL/GenBank/DDBJ databases">
        <title>Genome sequence of the luminous mushroom Mycena chlorophos for searching fungal bioluminescence genes.</title>
        <authorList>
            <person name="Tanaka Y."/>
            <person name="Kasuga D."/>
            <person name="Oba Y."/>
            <person name="Hase S."/>
            <person name="Sato K."/>
            <person name="Oba Y."/>
            <person name="Sakakibara Y."/>
        </authorList>
    </citation>
    <scope>NUCLEOTIDE SEQUENCE</scope>
</reference>
<keyword evidence="9" id="KW-1133">Transmembrane helix</keyword>
<keyword evidence="4" id="KW-0732">Signal</keyword>
<sequence length="699" mass="78315">MPSPIVLPAETTYVAASFLGTVWLLIGQTYVVTRYRAKSGVQYPRLYAEKAEMDANPNAYVFNCIQRMEYLSLGWRSSMVSRRPPKRMRVLIQLARLKLTHLDPRIPSHLLHIDALDIPQIPRPGQPVAWNLDSVSRGLHDRLCNEPPNEPTQHTTLPDARRSRRKRDLYRFSASLVVNTLYVVDRGAVWPTSGPENDLKSSDPRLGALALALVSGVQSQSQQQAPLHLSAVGSSDYAILTHTRFPDHRIRVKQSEFCDPTVNVYTGYLDIDQGAKHLFFYFFESRRDPANDDVVMWINGGPGCSSATGLLMELGPCNIDLESNGTKWNPHSWNSFANIFFLDQPVGVGFSYADFGETIETTEDAAKNIYSFISLFFEAFPQFQGRNLHLSGESYGGRYLPVFASEIYDQNQLAKVDGRPVINLKSVLIGNGITDISTLYPGRYEIECGKAAFKVPFQTIGNCVRMKQALPRCQKLMKDGCIDKFDMIDCGAAVSFCDAHLSTAMWATGRNVYDISKPCLGSNCYLEGDKIAAYLSNSTIRELIGVDPSVPTPFVGCSSAVSRGFVSHLDKWAVPNHFYVADLLERGIRVLIYAGTYDWQCNWVANRMWVDKLEWTGAEEYQALEWADWGVPGKDKVAGQVKQAEGLPLSFVTLYGAGHMMSGFLFLWFLLLLIWLHVPHDVPEESLEMLSAWLSDRAL</sequence>
<keyword evidence="2 7" id="KW-0121">Carboxypeptidase</keyword>
<evidence type="ECO:0000256" key="5">
    <source>
        <dbReference type="ARBA" id="ARBA00022801"/>
    </source>
</evidence>
<keyword evidence="9" id="KW-0812">Transmembrane</keyword>
<accession>A0ABQ0KWE7</accession>
<dbReference type="PANTHER" id="PTHR11802:SF113">
    <property type="entry name" value="SERINE CARBOXYPEPTIDASE CTSA-4.1"/>
    <property type="match status" value="1"/>
</dbReference>
<dbReference type="Proteomes" id="UP000815677">
    <property type="component" value="Unassembled WGS sequence"/>
</dbReference>
<feature type="region of interest" description="Disordered" evidence="8">
    <location>
        <begin position="143"/>
        <end position="163"/>
    </location>
</feature>
<dbReference type="InterPro" id="IPR029058">
    <property type="entry name" value="AB_hydrolase_fold"/>
</dbReference>
<dbReference type="InterPro" id="IPR018202">
    <property type="entry name" value="Ser_caboxypep_ser_AS"/>
</dbReference>
<evidence type="ECO:0000256" key="9">
    <source>
        <dbReference type="SAM" id="Phobius"/>
    </source>
</evidence>
<evidence type="ECO:0000313" key="11">
    <source>
        <dbReference type="Proteomes" id="UP000815677"/>
    </source>
</evidence>
<dbReference type="PROSITE" id="PS00131">
    <property type="entry name" value="CARBOXYPEPT_SER_SER"/>
    <property type="match status" value="1"/>
</dbReference>
<dbReference type="Gene3D" id="1.20.120.550">
    <property type="entry name" value="Membrane associated eicosanoid/glutathione metabolism-like domain"/>
    <property type="match status" value="1"/>
</dbReference>
<feature type="transmembrane region" description="Helical" evidence="9">
    <location>
        <begin position="652"/>
        <end position="678"/>
    </location>
</feature>
<dbReference type="Gene3D" id="1.10.287.410">
    <property type="match status" value="1"/>
</dbReference>
<evidence type="ECO:0000256" key="7">
    <source>
        <dbReference type="RuleBase" id="RU361156"/>
    </source>
</evidence>
<dbReference type="PANTHER" id="PTHR11802">
    <property type="entry name" value="SERINE PROTEASE FAMILY S10 SERINE CARBOXYPEPTIDASE"/>
    <property type="match status" value="1"/>
</dbReference>
<evidence type="ECO:0000256" key="4">
    <source>
        <dbReference type="ARBA" id="ARBA00022729"/>
    </source>
</evidence>
<dbReference type="EMBL" id="DF838807">
    <property type="protein sequence ID" value="GAT43280.1"/>
    <property type="molecule type" value="Genomic_DNA"/>
</dbReference>
<evidence type="ECO:0000256" key="3">
    <source>
        <dbReference type="ARBA" id="ARBA00022670"/>
    </source>
</evidence>
<evidence type="ECO:0000256" key="2">
    <source>
        <dbReference type="ARBA" id="ARBA00022645"/>
    </source>
</evidence>
<proteinExistence type="inferred from homology"/>
<feature type="transmembrane region" description="Helical" evidence="9">
    <location>
        <begin position="12"/>
        <end position="32"/>
    </location>
</feature>
<name>A0ABQ0KWE7_MYCCL</name>